<dbReference type="EMBL" id="DRGN01000213">
    <property type="protein sequence ID" value="HEU01646.1"/>
    <property type="molecule type" value="Genomic_DNA"/>
</dbReference>
<keyword evidence="1" id="KW-0812">Transmembrane</keyword>
<keyword evidence="1" id="KW-0472">Membrane</keyword>
<protein>
    <submittedName>
        <fullName evidence="2">Uncharacterized protein</fullName>
    </submittedName>
</protein>
<comment type="caution">
    <text evidence="2">The sequence shown here is derived from an EMBL/GenBank/DDBJ whole genome shotgun (WGS) entry which is preliminary data.</text>
</comment>
<dbReference type="Proteomes" id="UP000885680">
    <property type="component" value="Unassembled WGS sequence"/>
</dbReference>
<evidence type="ECO:0000313" key="3">
    <source>
        <dbReference type="Proteomes" id="UP000885680"/>
    </source>
</evidence>
<proteinExistence type="predicted"/>
<dbReference type="AlphaFoldDB" id="A0A9C9NHL3"/>
<feature type="transmembrane region" description="Helical" evidence="1">
    <location>
        <begin position="25"/>
        <end position="49"/>
    </location>
</feature>
<keyword evidence="1" id="KW-1133">Transmembrane helix</keyword>
<gene>
    <name evidence="2" type="ORF">ENH89_15200</name>
</gene>
<reference evidence="2" key="1">
    <citation type="journal article" date="2020" name="mSystems">
        <title>Genome- and Community-Level Interaction Insights into Carbon Utilization and Element Cycling Functions of Hydrothermarchaeota in Hydrothermal Sediment.</title>
        <authorList>
            <person name="Zhou Z."/>
            <person name="Liu Y."/>
            <person name="Xu W."/>
            <person name="Pan J."/>
            <person name="Luo Z.H."/>
            <person name="Li M."/>
        </authorList>
    </citation>
    <scope>NUCLEOTIDE SEQUENCE</scope>
    <source>
        <strain evidence="2">HyVt-347</strain>
    </source>
</reference>
<evidence type="ECO:0000313" key="2">
    <source>
        <dbReference type="EMBL" id="HEU01646.1"/>
    </source>
</evidence>
<evidence type="ECO:0000256" key="1">
    <source>
        <dbReference type="SAM" id="Phobius"/>
    </source>
</evidence>
<sequence length="100" mass="10821">MVQPTAVCIETLVCPTFADNKKGVLWMQAMTGLVVCLPRGVNGSGFGLIRKNRPRRKAFVTAAEISALRGQDRTKKKAKKFAALTGQVCTARGSRARSAR</sequence>
<accession>A0A9C9NHL3</accession>
<organism evidence="2 3">
    <name type="scientific">Aurantimonas coralicida</name>
    <dbReference type="NCBI Taxonomy" id="182270"/>
    <lineage>
        <taxon>Bacteria</taxon>
        <taxon>Pseudomonadati</taxon>
        <taxon>Pseudomonadota</taxon>
        <taxon>Alphaproteobacteria</taxon>
        <taxon>Hyphomicrobiales</taxon>
        <taxon>Aurantimonadaceae</taxon>
        <taxon>Aurantimonas</taxon>
    </lineage>
</organism>
<name>A0A9C9NHL3_9HYPH</name>